<proteinExistence type="predicted"/>
<evidence type="ECO:0000313" key="1">
    <source>
        <dbReference type="EMBL" id="JAD33304.1"/>
    </source>
</evidence>
<dbReference type="AlphaFoldDB" id="A0A0A8Z1L1"/>
<sequence length="24" mass="2367">MACLCLVEAAAARSAGLPAPWPPA</sequence>
<organism evidence="1">
    <name type="scientific">Arundo donax</name>
    <name type="common">Giant reed</name>
    <name type="synonym">Donax arundinaceus</name>
    <dbReference type="NCBI Taxonomy" id="35708"/>
    <lineage>
        <taxon>Eukaryota</taxon>
        <taxon>Viridiplantae</taxon>
        <taxon>Streptophyta</taxon>
        <taxon>Embryophyta</taxon>
        <taxon>Tracheophyta</taxon>
        <taxon>Spermatophyta</taxon>
        <taxon>Magnoliopsida</taxon>
        <taxon>Liliopsida</taxon>
        <taxon>Poales</taxon>
        <taxon>Poaceae</taxon>
        <taxon>PACMAD clade</taxon>
        <taxon>Arundinoideae</taxon>
        <taxon>Arundineae</taxon>
        <taxon>Arundo</taxon>
    </lineage>
</organism>
<name>A0A0A8Z1L1_ARUDO</name>
<protein>
    <submittedName>
        <fullName evidence="1">Uncharacterized protein</fullName>
    </submittedName>
</protein>
<accession>A0A0A8Z1L1</accession>
<reference evidence="1" key="2">
    <citation type="journal article" date="2015" name="Data Brief">
        <title>Shoot transcriptome of the giant reed, Arundo donax.</title>
        <authorList>
            <person name="Barrero R.A."/>
            <person name="Guerrero F.D."/>
            <person name="Moolhuijzen P."/>
            <person name="Goolsby J.A."/>
            <person name="Tidwell J."/>
            <person name="Bellgard S.E."/>
            <person name="Bellgard M.I."/>
        </authorList>
    </citation>
    <scope>NUCLEOTIDE SEQUENCE</scope>
    <source>
        <tissue evidence="1">Shoot tissue taken approximately 20 cm above the soil surface</tissue>
    </source>
</reference>
<dbReference type="EMBL" id="GBRH01264591">
    <property type="protein sequence ID" value="JAD33304.1"/>
    <property type="molecule type" value="Transcribed_RNA"/>
</dbReference>
<reference evidence="1" key="1">
    <citation type="submission" date="2014-09" db="EMBL/GenBank/DDBJ databases">
        <authorList>
            <person name="Magalhaes I.L.F."/>
            <person name="Oliveira U."/>
            <person name="Santos F.R."/>
            <person name="Vidigal T.H.D.A."/>
            <person name="Brescovit A.D."/>
            <person name="Santos A.J."/>
        </authorList>
    </citation>
    <scope>NUCLEOTIDE SEQUENCE</scope>
    <source>
        <tissue evidence="1">Shoot tissue taken approximately 20 cm above the soil surface</tissue>
    </source>
</reference>